<evidence type="ECO:0000313" key="6">
    <source>
        <dbReference type="Proteomes" id="UP001500635"/>
    </source>
</evidence>
<reference evidence="6" key="1">
    <citation type="journal article" date="2019" name="Int. J. Syst. Evol. Microbiol.">
        <title>The Global Catalogue of Microorganisms (GCM) 10K type strain sequencing project: providing services to taxonomists for standard genome sequencing and annotation.</title>
        <authorList>
            <consortium name="The Broad Institute Genomics Platform"/>
            <consortium name="The Broad Institute Genome Sequencing Center for Infectious Disease"/>
            <person name="Wu L."/>
            <person name="Ma J."/>
        </authorList>
    </citation>
    <scope>NUCLEOTIDE SEQUENCE [LARGE SCALE GENOMIC DNA]</scope>
    <source>
        <strain evidence="6">JCM 17688</strain>
    </source>
</reference>
<dbReference type="PROSITE" id="PS50977">
    <property type="entry name" value="HTH_TETR_2"/>
    <property type="match status" value="1"/>
</dbReference>
<proteinExistence type="predicted"/>
<evidence type="ECO:0000259" key="4">
    <source>
        <dbReference type="PROSITE" id="PS50977"/>
    </source>
</evidence>
<dbReference type="Gene3D" id="1.10.357.10">
    <property type="entry name" value="Tetracycline Repressor, domain 2"/>
    <property type="match status" value="1"/>
</dbReference>
<dbReference type="Proteomes" id="UP001500635">
    <property type="component" value="Unassembled WGS sequence"/>
</dbReference>
<keyword evidence="1 2" id="KW-0238">DNA-binding</keyword>
<organism evidence="5 6">
    <name type="scientific">Tsukamurella soli</name>
    <dbReference type="NCBI Taxonomy" id="644556"/>
    <lineage>
        <taxon>Bacteria</taxon>
        <taxon>Bacillati</taxon>
        <taxon>Actinomycetota</taxon>
        <taxon>Actinomycetes</taxon>
        <taxon>Mycobacteriales</taxon>
        <taxon>Tsukamurellaceae</taxon>
        <taxon>Tsukamurella</taxon>
    </lineage>
</organism>
<accession>A0ABP8JJK1</accession>
<evidence type="ECO:0000256" key="1">
    <source>
        <dbReference type="ARBA" id="ARBA00023125"/>
    </source>
</evidence>
<evidence type="ECO:0000313" key="5">
    <source>
        <dbReference type="EMBL" id="GAA4391906.1"/>
    </source>
</evidence>
<feature type="DNA-binding region" description="H-T-H motif" evidence="2">
    <location>
        <begin position="46"/>
        <end position="65"/>
    </location>
</feature>
<dbReference type="InterPro" id="IPR009057">
    <property type="entry name" value="Homeodomain-like_sf"/>
</dbReference>
<sequence>MAAEAPAPHSPARARRAEHLGPARRRPQILDAALAIAIADGVDAVTVAAVARRMQVTRPVVYACFTDRKTLLDDLLHREEDHLRDAVLASLTPRKVYADADVFIEGFTTLLRSVAARPQAWRLLYSNPDTEVAHLFGRGRAAAIARCTAMLRPTLTAWDVADADRKLPALVELWVSSGEAAVRTLLAQEGQQRVDELGRLFGVAVYHALRSA</sequence>
<name>A0ABP8JJK1_9ACTN</name>
<evidence type="ECO:0000256" key="2">
    <source>
        <dbReference type="PROSITE-ProRule" id="PRU00335"/>
    </source>
</evidence>
<feature type="region of interest" description="Disordered" evidence="3">
    <location>
        <begin position="1"/>
        <end position="21"/>
    </location>
</feature>
<dbReference type="InterPro" id="IPR001647">
    <property type="entry name" value="HTH_TetR"/>
</dbReference>
<feature type="compositionally biased region" description="Low complexity" evidence="3">
    <location>
        <begin position="1"/>
        <end position="11"/>
    </location>
</feature>
<dbReference type="Pfam" id="PF00440">
    <property type="entry name" value="TetR_N"/>
    <property type="match status" value="1"/>
</dbReference>
<comment type="caution">
    <text evidence="5">The sequence shown here is derived from an EMBL/GenBank/DDBJ whole genome shotgun (WGS) entry which is preliminary data.</text>
</comment>
<gene>
    <name evidence="5" type="ORF">GCM10023147_21250</name>
</gene>
<dbReference type="SUPFAM" id="SSF46689">
    <property type="entry name" value="Homeodomain-like"/>
    <property type="match status" value="1"/>
</dbReference>
<keyword evidence="6" id="KW-1185">Reference proteome</keyword>
<feature type="domain" description="HTH tetR-type" evidence="4">
    <location>
        <begin position="23"/>
        <end position="83"/>
    </location>
</feature>
<dbReference type="EMBL" id="BAABFR010000027">
    <property type="protein sequence ID" value="GAA4391906.1"/>
    <property type="molecule type" value="Genomic_DNA"/>
</dbReference>
<evidence type="ECO:0000256" key="3">
    <source>
        <dbReference type="SAM" id="MobiDB-lite"/>
    </source>
</evidence>
<protein>
    <recommendedName>
        <fullName evidence="4">HTH tetR-type domain-containing protein</fullName>
    </recommendedName>
</protein>
<dbReference type="RefSeq" id="WP_344994926.1">
    <property type="nucleotide sequence ID" value="NZ_BAABFR010000027.1"/>
</dbReference>